<dbReference type="EMBL" id="SKCS01000499">
    <property type="protein sequence ID" value="TNN05816.1"/>
    <property type="molecule type" value="Genomic_DNA"/>
</dbReference>
<protein>
    <submittedName>
        <fullName evidence="1">60S ribosomal protein</fullName>
    </submittedName>
</protein>
<dbReference type="PANTHER" id="PTHR11726">
    <property type="entry name" value="60S RIBOSOMAL PROTEIN L10"/>
    <property type="match status" value="1"/>
</dbReference>
<dbReference type="Proteomes" id="UP000311919">
    <property type="component" value="Unassembled WGS sequence"/>
</dbReference>
<dbReference type="Gene3D" id="3.90.1170.10">
    <property type="entry name" value="Ribosomal protein L10e/L16"/>
    <property type="match status" value="2"/>
</dbReference>
<dbReference type="OrthoDB" id="10258869at2759"/>
<dbReference type="InterPro" id="IPR001197">
    <property type="entry name" value="Ribosomal_uL16_euk_arch"/>
</dbReference>
<keyword evidence="1" id="KW-0687">Ribonucleoprotein</keyword>
<feature type="non-terminal residue" evidence="1">
    <location>
        <position position="1"/>
    </location>
</feature>
<proteinExistence type="predicted"/>
<reference evidence="1 2" key="1">
    <citation type="submission" date="2019-03" db="EMBL/GenBank/DDBJ databases">
        <title>An improved genome assembly of the fluke Schistosoma japonicum.</title>
        <authorList>
            <person name="Hu W."/>
            <person name="Luo F."/>
            <person name="Yin M."/>
            <person name="Mo X."/>
            <person name="Sun C."/>
            <person name="Wu Q."/>
            <person name="Zhu B."/>
            <person name="Xiang M."/>
            <person name="Wang J."/>
            <person name="Wang Y."/>
            <person name="Zhang T."/>
            <person name="Xu B."/>
            <person name="Zheng H."/>
            <person name="Feng Z."/>
        </authorList>
    </citation>
    <scope>NUCLEOTIDE SEQUENCE [LARGE SCALE GENOMIC DNA]</scope>
    <source>
        <strain evidence="1">HuSjv2</strain>
        <tissue evidence="1">Worms</tissue>
    </source>
</reference>
<dbReference type="STRING" id="6182.A0A4Z2CNM2"/>
<dbReference type="SUPFAM" id="SSF54686">
    <property type="entry name" value="Ribosomal protein L16p/L10e"/>
    <property type="match status" value="1"/>
</dbReference>
<evidence type="ECO:0000313" key="2">
    <source>
        <dbReference type="Proteomes" id="UP000311919"/>
    </source>
</evidence>
<gene>
    <name evidence="1" type="ORF">EWB00_008852</name>
</gene>
<dbReference type="AlphaFoldDB" id="A0A4Z2CNM2"/>
<dbReference type="GO" id="GO:0006412">
    <property type="term" value="P:translation"/>
    <property type="evidence" value="ECO:0007669"/>
    <property type="project" value="InterPro"/>
</dbReference>
<evidence type="ECO:0000313" key="1">
    <source>
        <dbReference type="EMBL" id="TNN05816.1"/>
    </source>
</evidence>
<sequence>SYRKIRIVDLGKKKADVEEFSLYGHIISAARIYANKYVLKHCGNDSYHDQISVHLGAIRKPQETVARVDIRQVKMSIRAPDQHLTQVIEALTRAKMKFPGRQTIA</sequence>
<dbReference type="InterPro" id="IPR036920">
    <property type="entry name" value="Ribosomal_uL16_sf"/>
</dbReference>
<accession>A0A4Z2CNM2</accession>
<dbReference type="GO" id="GO:0005840">
    <property type="term" value="C:ribosome"/>
    <property type="evidence" value="ECO:0007669"/>
    <property type="project" value="UniProtKB-KW"/>
</dbReference>
<keyword evidence="2" id="KW-1185">Reference proteome</keyword>
<comment type="caution">
    <text evidence="1">The sequence shown here is derived from an EMBL/GenBank/DDBJ whole genome shotgun (WGS) entry which is preliminary data.</text>
</comment>
<organism evidence="1 2">
    <name type="scientific">Schistosoma japonicum</name>
    <name type="common">Blood fluke</name>
    <dbReference type="NCBI Taxonomy" id="6182"/>
    <lineage>
        <taxon>Eukaryota</taxon>
        <taxon>Metazoa</taxon>
        <taxon>Spiralia</taxon>
        <taxon>Lophotrochozoa</taxon>
        <taxon>Platyhelminthes</taxon>
        <taxon>Trematoda</taxon>
        <taxon>Digenea</taxon>
        <taxon>Strigeidida</taxon>
        <taxon>Schistosomatoidea</taxon>
        <taxon>Schistosomatidae</taxon>
        <taxon>Schistosoma</taxon>
    </lineage>
</organism>
<dbReference type="GO" id="GO:0003735">
    <property type="term" value="F:structural constituent of ribosome"/>
    <property type="evidence" value="ECO:0007669"/>
    <property type="project" value="InterPro"/>
</dbReference>
<name>A0A4Z2CNM2_SCHJA</name>
<keyword evidence="1" id="KW-0689">Ribosomal protein</keyword>
<feature type="non-terminal residue" evidence="1">
    <location>
        <position position="105"/>
    </location>
</feature>